<keyword evidence="1" id="KW-0812">Transmembrane</keyword>
<dbReference type="InterPro" id="IPR000731">
    <property type="entry name" value="SSD"/>
</dbReference>
<dbReference type="InterPro" id="IPR027463">
    <property type="entry name" value="AcrB_DN_DC_subdom"/>
</dbReference>
<name>A0A6H1UAD4_9GAMM</name>
<dbReference type="PROSITE" id="PS50156">
    <property type="entry name" value="SSD"/>
    <property type="match status" value="1"/>
</dbReference>
<dbReference type="PANTHER" id="PTHR32063">
    <property type="match status" value="1"/>
</dbReference>
<evidence type="ECO:0000259" key="2">
    <source>
        <dbReference type="PROSITE" id="PS50156"/>
    </source>
</evidence>
<dbReference type="Proteomes" id="UP000501602">
    <property type="component" value="Chromosome"/>
</dbReference>
<gene>
    <name evidence="3" type="ORF">HER31_03300</name>
</gene>
<proteinExistence type="predicted"/>
<dbReference type="Gene3D" id="3.30.70.1430">
    <property type="entry name" value="Multidrug efflux transporter AcrB pore domain"/>
    <property type="match status" value="2"/>
</dbReference>
<dbReference type="RefSeq" id="WP_168659255.1">
    <property type="nucleotide sequence ID" value="NZ_CP051180.1"/>
</dbReference>
<dbReference type="SUPFAM" id="SSF82714">
    <property type="entry name" value="Multidrug efflux transporter AcrB TolC docking domain, DN and DC subdomains"/>
    <property type="match status" value="2"/>
</dbReference>
<dbReference type="SUPFAM" id="SSF82866">
    <property type="entry name" value="Multidrug efflux transporter AcrB transmembrane domain"/>
    <property type="match status" value="2"/>
</dbReference>
<evidence type="ECO:0000313" key="3">
    <source>
        <dbReference type="EMBL" id="QIZ75994.1"/>
    </source>
</evidence>
<reference evidence="3 4" key="1">
    <citation type="submission" date="2020-04" db="EMBL/GenBank/DDBJ databases">
        <title>Ferrimonas sp. S7 isolated from sea water.</title>
        <authorList>
            <person name="Bae S.S."/>
            <person name="Baek K."/>
        </authorList>
    </citation>
    <scope>NUCLEOTIDE SEQUENCE [LARGE SCALE GENOMIC DNA]</scope>
    <source>
        <strain evidence="3 4">S7</strain>
    </source>
</reference>
<feature type="transmembrane region" description="Helical" evidence="1">
    <location>
        <begin position="826"/>
        <end position="847"/>
    </location>
</feature>
<dbReference type="Pfam" id="PF00873">
    <property type="entry name" value="ACR_tran"/>
    <property type="match status" value="2"/>
</dbReference>
<sequence length="1013" mass="112766">MTKFSLTAWALRRPVTITMLFIAMLLLGAVASKLLPLEMWPGLDIPQITVQVPYQGSSPREVEREITSVLEESLATLGGVKKMRSGSNQDEAWVRMDFAWEEDIGNRVVEVRERIDSVRHLLPDDVERLLIWQFATSDAPIMTLRLSSQRDLSAAFDLLDKQLKRPLARLDGISRVELYGVEPMQIHIRLSPEKMLARGVNQHWLSSQLQQQNFVLTAGTVRTGEQLWQVSQQGEFNSLASIEQLMIRKDLLLGDIAEISFSQPEPEEGRHLNRAYAVGLDLFKESGANLVEVAERVRPVLERAQQSPQFDGIELFVMDDQAKGVKNSLNDLAQAGGIGALLSFAVLFLFIRNPLTTAIIVISVPLSIAITLGLMYLLGYSLNILSMMGLLLAVGMLIDNAVVVSESVLQQPPENRRQAVISGVDNVGLAVLAGTLTTAIVFIPNIFGVKVELTVFLEHVAIAICFSLLASLLISRSLLPLLLFKFCHFGQSAQQLESTRYRRLLSWTLSHPKTSGAMAIIILASTALPVSKVNNGDDEDGQDRLYINYQLEGRHQLEFSEAMINRMEDYLYQHQQEYGFHSIYSYYATDDIQTTLLLNDELPLPLPELKQKIAAGFPKYAFAEPVFGWQDNDNNGMRVHLRGRSTETLLELAAEVVPLLSSIDGLSDVRSDLSGGQQELLIRFDRQRLAQLELSLQQSAATVATALRGENLRSYRHDVNGEIEIRLQWPKRWQQSRAKLSQLPLGKVNGTVVTLQQVATISEQPRLNEIRHFNRQTSIAIGGNINDRDFNDLKQEIEQRLQSIAWPEGYGYSFGGGFEYQDESQALMATNMLLAVVMIYIVMAALFESLLLPTAVISSILFAITGVFWTFFITAQSMSIMAMIGILVLMGIVVNNGIVLVDQINQRKPQLETLQQAIIDAAVGRLRPVLMTVATTILGLLPLALGDTRIAGGGPSYTPMAIAIIGGLIVSTATSLLLVPYLYLILSRWRNRCAQGVSAIWQRQQQQVPNRLK</sequence>
<accession>A0A6H1UAD4</accession>
<dbReference type="Gene3D" id="3.30.2090.10">
    <property type="entry name" value="Multidrug efflux transporter AcrB TolC docking domain, DN and DC subdomains"/>
    <property type="match status" value="2"/>
</dbReference>
<feature type="transmembrane region" description="Helical" evidence="1">
    <location>
        <begin position="426"/>
        <end position="447"/>
    </location>
</feature>
<dbReference type="PANTHER" id="PTHR32063:SF73">
    <property type="entry name" value="RND SUPERFAMILY EFFLUX PUMP PERMEASE COMPONENT 1"/>
    <property type="match status" value="1"/>
</dbReference>
<dbReference type="KEGG" id="fes:HER31_03300"/>
<feature type="transmembrane region" description="Helical" evidence="1">
    <location>
        <begin position="459"/>
        <end position="484"/>
    </location>
</feature>
<feature type="transmembrane region" description="Helical" evidence="1">
    <location>
        <begin position="358"/>
        <end position="378"/>
    </location>
</feature>
<dbReference type="GO" id="GO:0005886">
    <property type="term" value="C:plasma membrane"/>
    <property type="evidence" value="ECO:0007669"/>
    <property type="project" value="TreeGrafter"/>
</dbReference>
<evidence type="ECO:0000313" key="4">
    <source>
        <dbReference type="Proteomes" id="UP000501602"/>
    </source>
</evidence>
<feature type="transmembrane region" description="Helical" evidence="1">
    <location>
        <begin position="854"/>
        <end position="874"/>
    </location>
</feature>
<evidence type="ECO:0000256" key="1">
    <source>
        <dbReference type="SAM" id="Phobius"/>
    </source>
</evidence>
<keyword evidence="1" id="KW-1133">Transmembrane helix</keyword>
<dbReference type="Gene3D" id="1.20.1640.10">
    <property type="entry name" value="Multidrug efflux transporter AcrB transmembrane domain"/>
    <property type="match status" value="2"/>
</dbReference>
<dbReference type="AlphaFoldDB" id="A0A6H1UAD4"/>
<feature type="transmembrane region" description="Helical" evidence="1">
    <location>
        <begin position="957"/>
        <end position="984"/>
    </location>
</feature>
<feature type="transmembrane region" description="Helical" evidence="1">
    <location>
        <begin position="922"/>
        <end position="945"/>
    </location>
</feature>
<dbReference type="EMBL" id="CP051180">
    <property type="protein sequence ID" value="QIZ75994.1"/>
    <property type="molecule type" value="Genomic_DNA"/>
</dbReference>
<protein>
    <submittedName>
        <fullName evidence="3">Efflux RND transporter permease subunit</fullName>
    </submittedName>
</protein>
<dbReference type="Gene3D" id="3.30.70.1440">
    <property type="entry name" value="Multidrug efflux transporter AcrB pore domain"/>
    <property type="match status" value="1"/>
</dbReference>
<feature type="domain" description="SSD" evidence="2">
    <location>
        <begin position="361"/>
        <end position="481"/>
    </location>
</feature>
<organism evidence="3 4">
    <name type="scientific">Ferrimonas lipolytica</name>
    <dbReference type="NCBI Taxonomy" id="2724191"/>
    <lineage>
        <taxon>Bacteria</taxon>
        <taxon>Pseudomonadati</taxon>
        <taxon>Pseudomonadota</taxon>
        <taxon>Gammaproteobacteria</taxon>
        <taxon>Alteromonadales</taxon>
        <taxon>Ferrimonadaceae</taxon>
        <taxon>Ferrimonas</taxon>
    </lineage>
</organism>
<feature type="transmembrane region" description="Helical" evidence="1">
    <location>
        <begin position="332"/>
        <end position="351"/>
    </location>
</feature>
<dbReference type="Gene3D" id="3.30.70.1320">
    <property type="entry name" value="Multidrug efflux transporter AcrB pore domain like"/>
    <property type="match status" value="1"/>
</dbReference>
<dbReference type="SUPFAM" id="SSF82693">
    <property type="entry name" value="Multidrug efflux transporter AcrB pore domain, PN1, PN2, PC1 and PC2 subdomains"/>
    <property type="match status" value="2"/>
</dbReference>
<dbReference type="InterPro" id="IPR001036">
    <property type="entry name" value="Acrflvin-R"/>
</dbReference>
<feature type="transmembrane region" description="Helical" evidence="1">
    <location>
        <begin position="880"/>
        <end position="901"/>
    </location>
</feature>
<keyword evidence="4" id="KW-1185">Reference proteome</keyword>
<dbReference type="GO" id="GO:0042910">
    <property type="term" value="F:xenobiotic transmembrane transporter activity"/>
    <property type="evidence" value="ECO:0007669"/>
    <property type="project" value="TreeGrafter"/>
</dbReference>
<keyword evidence="1" id="KW-0472">Membrane</keyword>
<dbReference type="PRINTS" id="PR00702">
    <property type="entry name" value="ACRIFLAVINRP"/>
</dbReference>